<gene>
    <name evidence="3" type="ORF">P5G59_20730</name>
</gene>
<dbReference type="Pfam" id="PF01590">
    <property type="entry name" value="GAF"/>
    <property type="match status" value="1"/>
</dbReference>
<evidence type="ECO:0000259" key="2">
    <source>
        <dbReference type="Pfam" id="PF01590"/>
    </source>
</evidence>
<dbReference type="Gene3D" id="3.30.450.40">
    <property type="match status" value="1"/>
</dbReference>
<dbReference type="InterPro" id="IPR029016">
    <property type="entry name" value="GAF-like_dom_sf"/>
</dbReference>
<dbReference type="InterPro" id="IPR003018">
    <property type="entry name" value="GAF"/>
</dbReference>
<evidence type="ECO:0000256" key="1">
    <source>
        <dbReference type="SAM" id="MobiDB-lite"/>
    </source>
</evidence>
<proteinExistence type="predicted"/>
<dbReference type="EMBL" id="JAROCB010000009">
    <property type="protein sequence ID" value="MDN4599586.1"/>
    <property type="molecule type" value="Genomic_DNA"/>
</dbReference>
<accession>A0ABT8J3C8</accession>
<dbReference type="RefSeq" id="WP_301220863.1">
    <property type="nucleotide sequence ID" value="NZ_JAROCB010000009.1"/>
</dbReference>
<comment type="caution">
    <text evidence="3">The sequence shown here is derived from an EMBL/GenBank/DDBJ whole genome shotgun (WGS) entry which is preliminary data.</text>
</comment>
<dbReference type="Proteomes" id="UP001174210">
    <property type="component" value="Unassembled WGS sequence"/>
</dbReference>
<feature type="compositionally biased region" description="Low complexity" evidence="1">
    <location>
        <begin position="199"/>
        <end position="209"/>
    </location>
</feature>
<evidence type="ECO:0000313" key="3">
    <source>
        <dbReference type="EMBL" id="MDN4599586.1"/>
    </source>
</evidence>
<evidence type="ECO:0000313" key="4">
    <source>
        <dbReference type="Proteomes" id="UP001174210"/>
    </source>
</evidence>
<reference evidence="3" key="1">
    <citation type="submission" date="2023-03" db="EMBL/GenBank/DDBJ databases">
        <title>MT1 and MT2 Draft Genomes of Novel Species.</title>
        <authorList>
            <person name="Venkateswaran K."/>
        </authorList>
    </citation>
    <scope>NUCLEOTIDE SEQUENCE</scope>
    <source>
        <strain evidence="3">F6_8S_P_1A</strain>
    </source>
</reference>
<feature type="region of interest" description="Disordered" evidence="1">
    <location>
        <begin position="197"/>
        <end position="218"/>
    </location>
</feature>
<organism evidence="3 4">
    <name type="scientific">Leifsonia virtsii</name>
    <dbReference type="NCBI Taxonomy" id="3035915"/>
    <lineage>
        <taxon>Bacteria</taxon>
        <taxon>Bacillati</taxon>
        <taxon>Actinomycetota</taxon>
        <taxon>Actinomycetes</taxon>
        <taxon>Micrococcales</taxon>
        <taxon>Microbacteriaceae</taxon>
        <taxon>Leifsonia</taxon>
    </lineage>
</organism>
<keyword evidence="4" id="KW-1185">Reference proteome</keyword>
<sequence>MDEGVSRAMRPVVDASWRRAEQARLDPEHVSAPLVLDGPALDDARRAHPISAALPVIRQLLVRDADPDSRVVVAIGDERGRLLWVEGDPVLRRRAEAMLFVPGAAWAEGDVGTSAPGTALAIGGGVQIRGAEHFSYEVKPWSCTAVPVRDPESGDIIGVVDVTGEDQVAAPHVLPLVEATVAAVERELLIARLRDHGSGPRAASRGAASRSHRSPAQAAQLRILGRDTGELTGQSGRTGTLSTRHSELLALLAWHGEGLSAERLAELVYGDARRAVTLRAEMVRLRRALGSVAPELGPLTRPYRLAAPLETDLGAVVDLQRRGAHRAAVAAYGGGPLPGSVAPGLDELREDVVGRLREALMESGSADLLLAWAETDRGADDVEIWRAALHALPPQSPRRALVVAHLLALESAE</sequence>
<protein>
    <submittedName>
        <fullName evidence="3">Transcriptional regulator</fullName>
    </submittedName>
</protein>
<feature type="domain" description="GAF" evidence="2">
    <location>
        <begin position="84"/>
        <end position="186"/>
    </location>
</feature>
<name>A0ABT8J3C8_9MICO</name>